<proteinExistence type="predicted"/>
<feature type="non-terminal residue" evidence="1">
    <location>
        <position position="1"/>
    </location>
</feature>
<protein>
    <submittedName>
        <fullName evidence="1">Uncharacterized protein</fullName>
    </submittedName>
</protein>
<organism evidence="1">
    <name type="scientific">uncultured Rubellimicrobium sp</name>
    <dbReference type="NCBI Taxonomy" id="543078"/>
    <lineage>
        <taxon>Bacteria</taxon>
        <taxon>Pseudomonadati</taxon>
        <taxon>Pseudomonadota</taxon>
        <taxon>Alphaproteobacteria</taxon>
        <taxon>Rhodobacterales</taxon>
        <taxon>Roseobacteraceae</taxon>
        <taxon>Rubellimicrobium</taxon>
        <taxon>environmental samples</taxon>
    </lineage>
</organism>
<evidence type="ECO:0000313" key="1">
    <source>
        <dbReference type="EMBL" id="CAA9400505.1"/>
    </source>
</evidence>
<gene>
    <name evidence="1" type="ORF">AVDCRST_MAG15-1613</name>
</gene>
<reference evidence="1" key="1">
    <citation type="submission" date="2020-02" db="EMBL/GenBank/DDBJ databases">
        <authorList>
            <person name="Meier V. D."/>
        </authorList>
    </citation>
    <scope>NUCLEOTIDE SEQUENCE</scope>
    <source>
        <strain evidence="1">AVDCRST_MAG15</strain>
    </source>
</reference>
<feature type="non-terminal residue" evidence="1">
    <location>
        <position position="42"/>
    </location>
</feature>
<sequence length="42" mass="4591">WVPSFDGDSHGTAIGARIARLRQTGSQATRPLKLATRVLTER</sequence>
<accession>A0A6J4P476</accession>
<name>A0A6J4P476_9RHOB</name>
<dbReference type="AlphaFoldDB" id="A0A6J4P476"/>
<dbReference type="EMBL" id="CADCUU010000137">
    <property type="protein sequence ID" value="CAA9400505.1"/>
    <property type="molecule type" value="Genomic_DNA"/>
</dbReference>